<evidence type="ECO:0000313" key="6">
    <source>
        <dbReference type="EMBL" id="KAL0368230.1"/>
    </source>
</evidence>
<dbReference type="Pfam" id="PF02902">
    <property type="entry name" value="Peptidase_C48"/>
    <property type="match status" value="1"/>
</dbReference>
<dbReference type="GO" id="GO:0006508">
    <property type="term" value="P:proteolysis"/>
    <property type="evidence" value="ECO:0007669"/>
    <property type="project" value="UniProtKB-KW"/>
</dbReference>
<reference evidence="6" key="1">
    <citation type="submission" date="2020-06" db="EMBL/GenBank/DDBJ databases">
        <authorList>
            <person name="Li T."/>
            <person name="Hu X."/>
            <person name="Zhang T."/>
            <person name="Song X."/>
            <person name="Zhang H."/>
            <person name="Dai N."/>
            <person name="Sheng W."/>
            <person name="Hou X."/>
            <person name="Wei L."/>
        </authorList>
    </citation>
    <scope>NUCLEOTIDE SEQUENCE</scope>
    <source>
        <strain evidence="6">KEN8</strain>
        <tissue evidence="6">Leaf</tissue>
    </source>
</reference>
<evidence type="ECO:0000259" key="5">
    <source>
        <dbReference type="Pfam" id="PF02902"/>
    </source>
</evidence>
<protein>
    <submittedName>
        <fullName evidence="6">Ubiquitin-like-specific protease 1A</fullName>
    </submittedName>
</protein>
<keyword evidence="4" id="KW-0788">Thiol protease</keyword>
<evidence type="ECO:0000256" key="2">
    <source>
        <dbReference type="ARBA" id="ARBA00022670"/>
    </source>
</evidence>
<proteinExistence type="inferred from homology"/>
<dbReference type="GO" id="GO:0016926">
    <property type="term" value="P:protein desumoylation"/>
    <property type="evidence" value="ECO:0007669"/>
    <property type="project" value="TreeGrafter"/>
</dbReference>
<gene>
    <name evidence="6" type="ORF">Scaly_1041900</name>
</gene>
<dbReference type="SUPFAM" id="SSF54001">
    <property type="entry name" value="Cysteine proteinases"/>
    <property type="match status" value="1"/>
</dbReference>
<organism evidence="6">
    <name type="scientific">Sesamum calycinum</name>
    <dbReference type="NCBI Taxonomy" id="2727403"/>
    <lineage>
        <taxon>Eukaryota</taxon>
        <taxon>Viridiplantae</taxon>
        <taxon>Streptophyta</taxon>
        <taxon>Embryophyta</taxon>
        <taxon>Tracheophyta</taxon>
        <taxon>Spermatophyta</taxon>
        <taxon>Magnoliopsida</taxon>
        <taxon>eudicotyledons</taxon>
        <taxon>Gunneridae</taxon>
        <taxon>Pentapetalae</taxon>
        <taxon>asterids</taxon>
        <taxon>lamiids</taxon>
        <taxon>Lamiales</taxon>
        <taxon>Pedaliaceae</taxon>
        <taxon>Sesamum</taxon>
    </lineage>
</organism>
<sequence>MTRRTTYSGTLDENNDWNCGLSKADGGGDAEVEPCSFLREGRHTYVDMRNHMQLPFWLLARYYVDEVKDKSGEDINVSSWEKEFVTNLPDQKNGFDCGMFMIKYTDFYSRDIGLCFNQGNMPYFRQRTAKEILKLRAE</sequence>
<name>A0AAW2QL59_9LAMI</name>
<accession>A0AAW2QL59</accession>
<keyword evidence="2 6" id="KW-0645">Protease</keyword>
<reference evidence="6" key="2">
    <citation type="journal article" date="2024" name="Plant">
        <title>Genomic evolution and insights into agronomic trait innovations of Sesamum species.</title>
        <authorList>
            <person name="Miao H."/>
            <person name="Wang L."/>
            <person name="Qu L."/>
            <person name="Liu H."/>
            <person name="Sun Y."/>
            <person name="Le M."/>
            <person name="Wang Q."/>
            <person name="Wei S."/>
            <person name="Zheng Y."/>
            <person name="Lin W."/>
            <person name="Duan Y."/>
            <person name="Cao H."/>
            <person name="Xiong S."/>
            <person name="Wang X."/>
            <person name="Wei L."/>
            <person name="Li C."/>
            <person name="Ma Q."/>
            <person name="Ju M."/>
            <person name="Zhao R."/>
            <person name="Li G."/>
            <person name="Mu C."/>
            <person name="Tian Q."/>
            <person name="Mei H."/>
            <person name="Zhang T."/>
            <person name="Gao T."/>
            <person name="Zhang H."/>
        </authorList>
    </citation>
    <scope>NUCLEOTIDE SEQUENCE</scope>
    <source>
        <strain evidence="6">KEN8</strain>
    </source>
</reference>
<dbReference type="AlphaFoldDB" id="A0AAW2QL59"/>
<dbReference type="InterPro" id="IPR003653">
    <property type="entry name" value="Peptidase_C48_C"/>
</dbReference>
<dbReference type="InterPro" id="IPR038765">
    <property type="entry name" value="Papain-like_cys_pep_sf"/>
</dbReference>
<evidence type="ECO:0000256" key="1">
    <source>
        <dbReference type="ARBA" id="ARBA00005234"/>
    </source>
</evidence>
<feature type="domain" description="Ubiquitin-like protease family profile" evidence="5">
    <location>
        <begin position="50"/>
        <end position="132"/>
    </location>
</feature>
<comment type="similarity">
    <text evidence="1">Belongs to the peptidase C48 family.</text>
</comment>
<dbReference type="GO" id="GO:0005634">
    <property type="term" value="C:nucleus"/>
    <property type="evidence" value="ECO:0007669"/>
    <property type="project" value="TreeGrafter"/>
</dbReference>
<dbReference type="PANTHER" id="PTHR12606">
    <property type="entry name" value="SENTRIN/SUMO-SPECIFIC PROTEASE"/>
    <property type="match status" value="1"/>
</dbReference>
<dbReference type="PANTHER" id="PTHR12606:SF1">
    <property type="entry name" value="UBIQUITIN-LIKE-SPECIFIC PROTEASE 1A"/>
    <property type="match status" value="1"/>
</dbReference>
<dbReference type="GO" id="GO:0016929">
    <property type="term" value="F:deSUMOylase activity"/>
    <property type="evidence" value="ECO:0007669"/>
    <property type="project" value="TreeGrafter"/>
</dbReference>
<evidence type="ECO:0000256" key="3">
    <source>
        <dbReference type="ARBA" id="ARBA00022801"/>
    </source>
</evidence>
<evidence type="ECO:0000256" key="4">
    <source>
        <dbReference type="ARBA" id="ARBA00022807"/>
    </source>
</evidence>
<comment type="caution">
    <text evidence="6">The sequence shown here is derived from an EMBL/GenBank/DDBJ whole genome shotgun (WGS) entry which is preliminary data.</text>
</comment>
<dbReference type="EMBL" id="JACGWM010000006">
    <property type="protein sequence ID" value="KAL0368230.1"/>
    <property type="molecule type" value="Genomic_DNA"/>
</dbReference>
<keyword evidence="3" id="KW-0378">Hydrolase</keyword>
<dbReference type="Gene3D" id="3.40.395.10">
    <property type="entry name" value="Adenoviral Proteinase, Chain A"/>
    <property type="match status" value="1"/>
</dbReference>